<evidence type="ECO:0000313" key="3">
    <source>
        <dbReference type="Proteomes" id="UP000660675"/>
    </source>
</evidence>
<comment type="caution">
    <text evidence="2">The sequence shown here is derived from an EMBL/GenBank/DDBJ whole genome shotgun (WGS) entry which is preliminary data.</text>
</comment>
<accession>A0ABQ2VQD6</accession>
<feature type="compositionally biased region" description="Basic and acidic residues" evidence="1">
    <location>
        <begin position="54"/>
        <end position="72"/>
    </location>
</feature>
<protein>
    <submittedName>
        <fullName evidence="2">Uncharacterized protein</fullName>
    </submittedName>
</protein>
<name>A0ABQ2VQD6_9ACTN</name>
<dbReference type="EMBL" id="BMTF01000001">
    <property type="protein sequence ID" value="GGV74243.1"/>
    <property type="molecule type" value="Genomic_DNA"/>
</dbReference>
<evidence type="ECO:0000313" key="2">
    <source>
        <dbReference type="EMBL" id="GGV74243.1"/>
    </source>
</evidence>
<keyword evidence="3" id="KW-1185">Reference proteome</keyword>
<reference evidence="3" key="1">
    <citation type="journal article" date="2019" name="Int. J. Syst. Evol. Microbiol.">
        <title>The Global Catalogue of Microorganisms (GCM) 10K type strain sequencing project: providing services to taxonomists for standard genome sequencing and annotation.</title>
        <authorList>
            <consortium name="The Broad Institute Genomics Platform"/>
            <consortium name="The Broad Institute Genome Sequencing Center for Infectious Disease"/>
            <person name="Wu L."/>
            <person name="Ma J."/>
        </authorList>
    </citation>
    <scope>NUCLEOTIDE SEQUENCE [LARGE SCALE GENOMIC DNA]</scope>
    <source>
        <strain evidence="3">JCM 4376</strain>
    </source>
</reference>
<proteinExistence type="predicted"/>
<gene>
    <name evidence="2" type="ORF">GCM10015535_02710</name>
</gene>
<dbReference type="Proteomes" id="UP000660675">
    <property type="component" value="Unassembled WGS sequence"/>
</dbReference>
<evidence type="ECO:0000256" key="1">
    <source>
        <dbReference type="SAM" id="MobiDB-lite"/>
    </source>
</evidence>
<sequence>MDWTVRQSRGGRTHGANRSFRALVARGGSAIAGARRPAGAARITELSADAAVGRGREPEAAEADHAEVAPSA</sequence>
<feature type="region of interest" description="Disordered" evidence="1">
    <location>
        <begin position="50"/>
        <end position="72"/>
    </location>
</feature>
<organism evidence="2 3">
    <name type="scientific">Streptomyces gelaticus</name>
    <dbReference type="NCBI Taxonomy" id="285446"/>
    <lineage>
        <taxon>Bacteria</taxon>
        <taxon>Bacillati</taxon>
        <taxon>Actinomycetota</taxon>
        <taxon>Actinomycetes</taxon>
        <taxon>Kitasatosporales</taxon>
        <taxon>Streptomycetaceae</taxon>
        <taxon>Streptomyces</taxon>
    </lineage>
</organism>